<proteinExistence type="predicted"/>
<evidence type="ECO:0000256" key="2">
    <source>
        <dbReference type="ARBA" id="ARBA00022723"/>
    </source>
</evidence>
<dbReference type="Pfam" id="PF03167">
    <property type="entry name" value="UDG"/>
    <property type="match status" value="1"/>
</dbReference>
<dbReference type="AlphaFoldDB" id="A0A966HQT4"/>
<evidence type="ECO:0000259" key="8">
    <source>
        <dbReference type="Pfam" id="PF03167"/>
    </source>
</evidence>
<dbReference type="GO" id="GO:0097506">
    <property type="term" value="F:deaminated base DNA N-glycosylase activity"/>
    <property type="evidence" value="ECO:0007669"/>
    <property type="project" value="UniProtKB-ARBA"/>
</dbReference>
<keyword evidence="7" id="KW-0234">DNA repair</keyword>
<keyword evidence="2" id="KW-0479">Metal-binding</keyword>
<keyword evidence="5" id="KW-0408">Iron</keyword>
<evidence type="ECO:0000256" key="7">
    <source>
        <dbReference type="ARBA" id="ARBA00023204"/>
    </source>
</evidence>
<dbReference type="Gene3D" id="3.40.470.10">
    <property type="entry name" value="Uracil-DNA glycosylase-like domain"/>
    <property type="match status" value="1"/>
</dbReference>
<evidence type="ECO:0000256" key="4">
    <source>
        <dbReference type="ARBA" id="ARBA00022801"/>
    </source>
</evidence>
<dbReference type="InterPro" id="IPR036895">
    <property type="entry name" value="Uracil-DNA_glycosylase-like_sf"/>
</dbReference>
<keyword evidence="3" id="KW-0227">DNA damage</keyword>
<feature type="domain" description="Uracil-DNA glycosylase-like" evidence="8">
    <location>
        <begin position="68"/>
        <end position="212"/>
    </location>
</feature>
<sequence length="221" mass="26337">MLKKSLSNKTINLLEYYSTLNINNFFSNEVIKSKQQYLPTNKEQLITELFKEINNPLKIKINNNFFFRGNPNSKIMILSDCPTDEDIKNQKIFSGSRGELLNKMLLSISLDKEKYYLSNIYFDQNVDMKNRHNFYKDILIKHVKIIKPKYILLLGEIAYNFFNNTNKKILDIHGKWDSIVINQDKFITFTTFDPEILLQKPENKKLSWEDLKKFRDEIFKN</sequence>
<evidence type="ECO:0000313" key="10">
    <source>
        <dbReference type="Proteomes" id="UP000699985"/>
    </source>
</evidence>
<evidence type="ECO:0000256" key="5">
    <source>
        <dbReference type="ARBA" id="ARBA00023004"/>
    </source>
</evidence>
<dbReference type="GO" id="GO:0051539">
    <property type="term" value="F:4 iron, 4 sulfur cluster binding"/>
    <property type="evidence" value="ECO:0007669"/>
    <property type="project" value="UniProtKB-KW"/>
</dbReference>
<gene>
    <name evidence="9" type="ORF">EBX29_02300</name>
</gene>
<dbReference type="InterPro" id="IPR005122">
    <property type="entry name" value="Uracil-DNA_glycosylase-like"/>
</dbReference>
<dbReference type="CDD" id="cd10030">
    <property type="entry name" value="UDG-F4_TTUDGA_SPO1dp_like"/>
    <property type="match status" value="1"/>
</dbReference>
<dbReference type="EMBL" id="RGMI01000086">
    <property type="protein sequence ID" value="NCU50591.1"/>
    <property type="molecule type" value="Genomic_DNA"/>
</dbReference>
<evidence type="ECO:0000313" key="9">
    <source>
        <dbReference type="EMBL" id="NCU50591.1"/>
    </source>
</evidence>
<protein>
    <recommendedName>
        <fullName evidence="8">Uracil-DNA glycosylase-like domain-containing protein</fullName>
    </recommendedName>
</protein>
<dbReference type="GO" id="GO:0006281">
    <property type="term" value="P:DNA repair"/>
    <property type="evidence" value="ECO:0007669"/>
    <property type="project" value="UniProtKB-KW"/>
</dbReference>
<organism evidence="9 10">
    <name type="scientific">Candidatus Fonsibacter lacus</name>
    <dbReference type="NCBI Taxonomy" id="2576439"/>
    <lineage>
        <taxon>Bacteria</taxon>
        <taxon>Pseudomonadati</taxon>
        <taxon>Pseudomonadota</taxon>
        <taxon>Alphaproteobacteria</taxon>
        <taxon>Candidatus Pelagibacterales</taxon>
        <taxon>Candidatus Pelagibacterales incertae sedis</taxon>
        <taxon>Candidatus Fonsibacter</taxon>
    </lineage>
</organism>
<dbReference type="PANTHER" id="PTHR33693">
    <property type="entry name" value="TYPE-5 URACIL-DNA GLYCOSYLASE"/>
    <property type="match status" value="1"/>
</dbReference>
<comment type="caution">
    <text evidence="9">The sequence shown here is derived from an EMBL/GenBank/DDBJ whole genome shotgun (WGS) entry which is preliminary data.</text>
</comment>
<keyword evidence="1" id="KW-0004">4Fe-4S</keyword>
<accession>A0A966HQT4</accession>
<dbReference type="PANTHER" id="PTHR33693:SF1">
    <property type="entry name" value="TYPE-4 URACIL-DNA GLYCOSYLASE"/>
    <property type="match status" value="1"/>
</dbReference>
<dbReference type="GO" id="GO:0046872">
    <property type="term" value="F:metal ion binding"/>
    <property type="evidence" value="ECO:0007669"/>
    <property type="project" value="UniProtKB-KW"/>
</dbReference>
<evidence type="ECO:0000256" key="6">
    <source>
        <dbReference type="ARBA" id="ARBA00023014"/>
    </source>
</evidence>
<name>A0A966HQT4_9PROT</name>
<evidence type="ECO:0000256" key="3">
    <source>
        <dbReference type="ARBA" id="ARBA00022763"/>
    </source>
</evidence>
<reference evidence="9" key="1">
    <citation type="submission" date="2018-10" db="EMBL/GenBank/DDBJ databases">
        <title>Iterative Subtractive Binning of Freshwater Chronoseries Metagenomes Recovers Nearly Complete Genomes from over Four Hundred Novel Species.</title>
        <authorList>
            <person name="Rodriguez-R L.M."/>
            <person name="Tsementzi D."/>
            <person name="Luo C."/>
            <person name="Konstantinidis K.T."/>
        </authorList>
    </citation>
    <scope>NUCLEOTIDE SEQUENCE</scope>
    <source>
        <strain evidence="9">WB8_1A_003</strain>
    </source>
</reference>
<evidence type="ECO:0000256" key="1">
    <source>
        <dbReference type="ARBA" id="ARBA00022485"/>
    </source>
</evidence>
<keyword evidence="4" id="KW-0378">Hydrolase</keyword>
<dbReference type="Proteomes" id="UP000699985">
    <property type="component" value="Unassembled WGS sequence"/>
</dbReference>
<dbReference type="SUPFAM" id="SSF52141">
    <property type="entry name" value="Uracil-DNA glycosylase-like"/>
    <property type="match status" value="1"/>
</dbReference>
<keyword evidence="6" id="KW-0411">Iron-sulfur</keyword>
<dbReference type="InterPro" id="IPR051536">
    <property type="entry name" value="UDG_Type-4/5"/>
</dbReference>